<dbReference type="Proteomes" id="UP000494301">
    <property type="component" value="Unassembled WGS sequence"/>
</dbReference>
<proteinExistence type="predicted"/>
<dbReference type="InterPro" id="IPR027417">
    <property type="entry name" value="P-loop_NTPase"/>
</dbReference>
<dbReference type="EMBL" id="CABWIL020000035">
    <property type="protein sequence ID" value="CAB3972910.1"/>
    <property type="molecule type" value="Genomic_DNA"/>
</dbReference>
<accession>A0A6J5JNH4</accession>
<protein>
    <submittedName>
        <fullName evidence="1">AAA ATPase</fullName>
    </submittedName>
</protein>
<reference evidence="1 2" key="1">
    <citation type="submission" date="2020-04" db="EMBL/GenBank/DDBJ databases">
        <authorList>
            <person name="Depoorter E."/>
        </authorList>
    </citation>
    <scope>NUCLEOTIDE SEQUENCE [LARGE SCALE GENOMIC DNA]</scope>
    <source>
        <strain evidence="1 2">BCC0217</strain>
    </source>
</reference>
<name>A0A6J5JNH4_9BURK</name>
<evidence type="ECO:0000313" key="2">
    <source>
        <dbReference type="Proteomes" id="UP000494301"/>
    </source>
</evidence>
<organism evidence="1 2">
    <name type="scientific">Burkholderia aenigmatica</name>
    <dbReference type="NCBI Taxonomy" id="2015348"/>
    <lineage>
        <taxon>Bacteria</taxon>
        <taxon>Pseudomonadati</taxon>
        <taxon>Pseudomonadota</taxon>
        <taxon>Betaproteobacteria</taxon>
        <taxon>Burkholderiales</taxon>
        <taxon>Burkholderiaceae</taxon>
        <taxon>Burkholderia</taxon>
        <taxon>Burkholderia cepacia complex</taxon>
    </lineage>
</organism>
<dbReference type="SUPFAM" id="SSF52540">
    <property type="entry name" value="P-loop containing nucleoside triphosphate hydrolases"/>
    <property type="match status" value="1"/>
</dbReference>
<sequence length="1386" mass="153855">MTAIDFTRIRSNPKSRNDSFEALAVQLFRSTCKVPTGSTFVSLRGDGGDGGVEAYFRTPSGAVLGIQAKYFFQLGSAELDQIDGSLQAALDNHPNLSEYWVYIPFDLTGRVAAGKRGKSQAERFEEWKRKVEAEAANRGSTLSITLCAAAIIRSQLLDLDPHGGMRRYWFDDSILTASQIQHCLDQAIAFAGPRYTAALDIVTSAHTGLDFFGGIGNFQAWRDESLAPVMVGLRALKGWGNEALSILNEPLATKARKLIGQVMAASERITSVSVASAEVVEAIRAISALLPLLEKARDAQEQDFYKKHGRECDTPGFRQFHAEYMCDFPAGNMDAARDWGDSILRLQSVLASQEIGAATTHSLLLVGPAGIGKTHAIVSAALRRQARGGQSLVVFGDDFGKAEPWEVIRSKLGFGASVGRETLLESLQACAEHTGLPFVIYIDALNESPRNARWKDKLPEFLTQCKPYADVKVCVSARDTYRDLVVDSRFPGFAFEHVGFSGQEFEAVQAFAAYYGLDAEITPLFSPELSNPLFLRLACQTLKEEGRDSLDVSLPGFTALLESHLKYCDALVRGRLKYSNPRNLVRAAMMRLAETLTHNLPQERTWDACIAALLNLVGAELAPEALLKELEYEGLVILSSEEGDTWFVRLGYQRYGDMLRAISLIDGVMQPSGVDIEALAKKLGSLSAADDGGLLEALAAVLPEKTGVEITSSALELDSELAHRLFINGLPWRSRASITYGIDDHVRGALFTPHLWQQVYEVFFRLSLVPGHRLNASNWLGPFLRQSSMVDRDAYLSVAAFKSFDAKGAVWSLINAVLRADIDRWPEESRRLATVALAWLTSCADRRVRDLSAKGLTRLVASQPELGRALAEEFRDCDDDYILESISLAVYSACLLERGRRIEFIPALDGLLSPAFAVPNILVRDSVRLLGRLLKDVGLPEQLARRLDTFPGRATAPLTWPTLDDAQPLLALDGLPSNMNLWDPHIGPDFWRYQVESKIHGFDLEGAGISRENIACWLMVGLLRLGYPGYKECALHTDRAISGQFGTGRSRKGYADRLGKKYYWILLHRLVGILADNVPPRQDSFSDWAPGEEHLWSVDVRKVDLTDVRDISPQIDYPDELLQGPRYVFPDQSTGDIKLWVRTDDFTPYAECIVRTARTGDEWVALSLSASDDDRSPGEDSWSKPHLGVRLFYTSIFVDGAIPALGGRGAGRDAFDSQGASCYRGYLAEYPDGPVFDQVADEGSFYRGPKGMLFSAVTLARRGEWEYDYSYTTPERQEHLSVPCQDLVRLLGLQWDRQRGWVDSGGELVAFESDTKRRNALFIRRSSLNQYLEVTGKKLMYRRFANRGFFKNGGPDGSQIDLFTWLLYRPKGGPDFLQQDARPYNC</sequence>
<evidence type="ECO:0000313" key="1">
    <source>
        <dbReference type="EMBL" id="CAB3972910.1"/>
    </source>
</evidence>
<gene>
    <name evidence="1" type="ORF">BLA3211_07223</name>
</gene>
<dbReference type="RefSeq" id="WP_175223292.1">
    <property type="nucleotide sequence ID" value="NZ_CABWIL020000035.1"/>
</dbReference>